<dbReference type="Proteomes" id="UP000053429">
    <property type="component" value="Unassembled WGS sequence"/>
</dbReference>
<feature type="signal peptide" evidence="1">
    <location>
        <begin position="1"/>
        <end position="22"/>
    </location>
</feature>
<name>A0A101TNT9_9ACTN</name>
<gene>
    <name evidence="2" type="ORF">AQJ67_34725</name>
</gene>
<sequence>MLRTIKAAGVAAAAALALTGFAAAPASAAALHTGGYLDCDLYSVDAWGSGYTPGQTIVVHHLGDFTPAQDTLVVEADGTWYVDDRPFSGWAYTVEVRDTQGNVLDSQWIHQCGIW</sequence>
<evidence type="ECO:0008006" key="4">
    <source>
        <dbReference type="Google" id="ProtNLM"/>
    </source>
</evidence>
<feature type="chain" id="PRO_5039406546" description="SH3b domain-containing protein" evidence="1">
    <location>
        <begin position="23"/>
        <end position="115"/>
    </location>
</feature>
<evidence type="ECO:0000313" key="3">
    <source>
        <dbReference type="Proteomes" id="UP000053429"/>
    </source>
</evidence>
<proteinExistence type="predicted"/>
<protein>
    <recommendedName>
        <fullName evidence="4">SH3b domain-containing protein</fullName>
    </recommendedName>
</protein>
<dbReference type="AlphaFoldDB" id="A0A101TNT9"/>
<accession>A0A101TNT9</accession>
<organism evidence="2 3">
    <name type="scientific">Streptomyces caeruleatus</name>
    <dbReference type="NCBI Taxonomy" id="661399"/>
    <lineage>
        <taxon>Bacteria</taxon>
        <taxon>Bacillati</taxon>
        <taxon>Actinomycetota</taxon>
        <taxon>Actinomycetes</taxon>
        <taxon>Kitasatosporales</taxon>
        <taxon>Streptomycetaceae</taxon>
        <taxon>Streptomyces</taxon>
    </lineage>
</organism>
<evidence type="ECO:0000256" key="1">
    <source>
        <dbReference type="SAM" id="SignalP"/>
    </source>
</evidence>
<keyword evidence="3" id="KW-1185">Reference proteome</keyword>
<evidence type="ECO:0000313" key="2">
    <source>
        <dbReference type="EMBL" id="KUN95708.1"/>
    </source>
</evidence>
<comment type="caution">
    <text evidence="2">The sequence shown here is derived from an EMBL/GenBank/DDBJ whole genome shotgun (WGS) entry which is preliminary data.</text>
</comment>
<dbReference type="OrthoDB" id="1119084at2"/>
<reference evidence="2 3" key="1">
    <citation type="submission" date="2015-10" db="EMBL/GenBank/DDBJ databases">
        <title>Draft genome sequence of Streptomyces caeruleatus NRRL B-24802, type strain for the species Streptomyces caeruleatus.</title>
        <authorList>
            <person name="Ruckert C."/>
            <person name="Winkler A."/>
            <person name="Kalinowski J."/>
            <person name="Kampfer P."/>
            <person name="Glaeser S."/>
        </authorList>
    </citation>
    <scope>NUCLEOTIDE SEQUENCE [LARGE SCALE GENOMIC DNA]</scope>
    <source>
        <strain evidence="2 3">NRRL B-24802</strain>
    </source>
</reference>
<dbReference type="RefSeq" id="WP_062723325.1">
    <property type="nucleotide sequence ID" value="NZ_KQ948937.1"/>
</dbReference>
<keyword evidence="1" id="KW-0732">Signal</keyword>
<dbReference type="EMBL" id="LMWY01000046">
    <property type="protein sequence ID" value="KUN95708.1"/>
    <property type="molecule type" value="Genomic_DNA"/>
</dbReference>